<feature type="domain" description="ABC transporter" evidence="6">
    <location>
        <begin position="2"/>
        <end position="235"/>
    </location>
</feature>
<evidence type="ECO:0000256" key="2">
    <source>
        <dbReference type="ARBA" id="ARBA00022448"/>
    </source>
</evidence>
<name>A0A6P2C946_9ACTN</name>
<evidence type="ECO:0000256" key="3">
    <source>
        <dbReference type="ARBA" id="ARBA00022741"/>
    </source>
</evidence>
<protein>
    <submittedName>
        <fullName evidence="7">ABC transporter ATP-binding protein</fullName>
    </submittedName>
</protein>
<dbReference type="GO" id="GO:0005524">
    <property type="term" value="F:ATP binding"/>
    <property type="evidence" value="ECO:0007669"/>
    <property type="project" value="UniProtKB-KW"/>
</dbReference>
<dbReference type="PROSITE" id="PS50893">
    <property type="entry name" value="ABC_TRANSPORTER_2"/>
    <property type="match status" value="1"/>
</dbReference>
<dbReference type="Pfam" id="PF00005">
    <property type="entry name" value="ABC_tran"/>
    <property type="match status" value="1"/>
</dbReference>
<dbReference type="SMART" id="SM00382">
    <property type="entry name" value="AAA"/>
    <property type="match status" value="1"/>
</dbReference>
<evidence type="ECO:0000259" key="6">
    <source>
        <dbReference type="PROSITE" id="PS50893"/>
    </source>
</evidence>
<dbReference type="InterPro" id="IPR003439">
    <property type="entry name" value="ABC_transporter-like_ATP-bd"/>
</dbReference>
<evidence type="ECO:0000256" key="4">
    <source>
        <dbReference type="ARBA" id="ARBA00022840"/>
    </source>
</evidence>
<dbReference type="GO" id="GO:0015807">
    <property type="term" value="P:L-amino acid transport"/>
    <property type="evidence" value="ECO:0007669"/>
    <property type="project" value="TreeGrafter"/>
</dbReference>
<evidence type="ECO:0000313" key="7">
    <source>
        <dbReference type="EMBL" id="TVZ06876.1"/>
    </source>
</evidence>
<dbReference type="Gene3D" id="3.40.50.300">
    <property type="entry name" value="P-loop containing nucleotide triphosphate hydrolases"/>
    <property type="match status" value="1"/>
</dbReference>
<keyword evidence="4 7" id="KW-0067">ATP-binding</keyword>
<gene>
    <name evidence="7" type="ORF">EAS64_05895</name>
</gene>
<accession>A0A6P2C946</accession>
<evidence type="ECO:0000256" key="5">
    <source>
        <dbReference type="ARBA" id="ARBA00022970"/>
    </source>
</evidence>
<keyword evidence="3" id="KW-0547">Nucleotide-binding</keyword>
<dbReference type="SUPFAM" id="SSF52540">
    <property type="entry name" value="P-loop containing nucleoside triphosphate hydrolases"/>
    <property type="match status" value="1"/>
</dbReference>
<dbReference type="PROSITE" id="PS00211">
    <property type="entry name" value="ABC_TRANSPORTER_1"/>
    <property type="match status" value="1"/>
</dbReference>
<keyword evidence="8" id="KW-1185">Reference proteome</keyword>
<dbReference type="AlphaFoldDB" id="A0A6P2C946"/>
<keyword evidence="5" id="KW-0029">Amino-acid transport</keyword>
<dbReference type="CDD" id="cd03224">
    <property type="entry name" value="ABC_TM1139_LivF_branched"/>
    <property type="match status" value="1"/>
</dbReference>
<keyword evidence="2" id="KW-0813">Transport</keyword>
<proteinExistence type="inferred from homology"/>
<dbReference type="RefSeq" id="WP_145851632.1">
    <property type="nucleotide sequence ID" value="NZ_RPFW01000001.1"/>
</dbReference>
<organism evidence="7 8">
    <name type="scientific">Trebonia kvetii</name>
    <dbReference type="NCBI Taxonomy" id="2480626"/>
    <lineage>
        <taxon>Bacteria</taxon>
        <taxon>Bacillati</taxon>
        <taxon>Actinomycetota</taxon>
        <taxon>Actinomycetes</taxon>
        <taxon>Streptosporangiales</taxon>
        <taxon>Treboniaceae</taxon>
        <taxon>Trebonia</taxon>
    </lineage>
</organism>
<dbReference type="PANTHER" id="PTHR43820">
    <property type="entry name" value="HIGH-AFFINITY BRANCHED-CHAIN AMINO ACID TRANSPORT ATP-BINDING PROTEIN LIVF"/>
    <property type="match status" value="1"/>
</dbReference>
<dbReference type="InterPro" id="IPR003593">
    <property type="entry name" value="AAA+_ATPase"/>
</dbReference>
<sequence length="243" mass="25350">MIEINGLVAGYGGLDILRGVDLSVPRGGITCIVGPNGAGKSTVLKAVSGVLRPRAGSVTIDGTDLTGREPEAILRAGIAQVPQRNGLFTRLTVRQNVLMGGYVIRKRRGHLDARYEELAQTFPILASRAGALAGTLSGGQRRMVEFARALMLEPKVVLLDEPTLGLDPASLAVIGDSVRAMHAAGTTILMVEQNVRFGLSLASHATVLTAGTVALHGTASDIACHPRLMDLFFGDAAHAGAGR</sequence>
<dbReference type="EMBL" id="RPFW01000001">
    <property type="protein sequence ID" value="TVZ06876.1"/>
    <property type="molecule type" value="Genomic_DNA"/>
</dbReference>
<dbReference type="PANTHER" id="PTHR43820:SF8">
    <property type="entry name" value="ABC TRANSPORTER SUBSTRATE-BINDING PROTEIN"/>
    <property type="match status" value="1"/>
</dbReference>
<evidence type="ECO:0000313" key="8">
    <source>
        <dbReference type="Proteomes" id="UP000460272"/>
    </source>
</evidence>
<reference evidence="7 8" key="1">
    <citation type="submission" date="2018-11" db="EMBL/GenBank/DDBJ databases">
        <title>Trebonia kvetii gen.nov., sp.nov., a novel acidophilic actinobacterium, and proposal of the new actinobacterial family Treboniaceae fam. nov.</title>
        <authorList>
            <person name="Rapoport D."/>
            <person name="Sagova-Mareckova M."/>
            <person name="Sedlacek I."/>
            <person name="Provaznik J."/>
            <person name="Kralova S."/>
            <person name="Pavlinic D."/>
            <person name="Benes V."/>
            <person name="Kopecky J."/>
        </authorList>
    </citation>
    <scope>NUCLEOTIDE SEQUENCE [LARGE SCALE GENOMIC DNA]</scope>
    <source>
        <strain evidence="7 8">15Tr583</strain>
    </source>
</reference>
<comment type="similarity">
    <text evidence="1">Belongs to the ABC transporter superfamily.</text>
</comment>
<dbReference type="GO" id="GO:0015658">
    <property type="term" value="F:branched-chain amino acid transmembrane transporter activity"/>
    <property type="evidence" value="ECO:0007669"/>
    <property type="project" value="TreeGrafter"/>
</dbReference>
<dbReference type="InterPro" id="IPR052156">
    <property type="entry name" value="BCAA_Transport_ATP-bd_LivF"/>
</dbReference>
<dbReference type="InterPro" id="IPR017871">
    <property type="entry name" value="ABC_transporter-like_CS"/>
</dbReference>
<dbReference type="OrthoDB" id="9776369at2"/>
<comment type="caution">
    <text evidence="7">The sequence shown here is derived from an EMBL/GenBank/DDBJ whole genome shotgun (WGS) entry which is preliminary data.</text>
</comment>
<dbReference type="InterPro" id="IPR027417">
    <property type="entry name" value="P-loop_NTPase"/>
</dbReference>
<dbReference type="Proteomes" id="UP000460272">
    <property type="component" value="Unassembled WGS sequence"/>
</dbReference>
<dbReference type="GO" id="GO:0016887">
    <property type="term" value="F:ATP hydrolysis activity"/>
    <property type="evidence" value="ECO:0007669"/>
    <property type="project" value="InterPro"/>
</dbReference>
<evidence type="ECO:0000256" key="1">
    <source>
        <dbReference type="ARBA" id="ARBA00005417"/>
    </source>
</evidence>